<feature type="domain" description="4-oxalocrotonate tautomerase-like" evidence="2">
    <location>
        <begin position="4"/>
        <end position="50"/>
    </location>
</feature>
<dbReference type="EMBL" id="RCZO01000013">
    <property type="protein sequence ID" value="TPG04521.1"/>
    <property type="molecule type" value="Genomic_DNA"/>
</dbReference>
<sequence>MPLIQCHIKRGLSPKQKHKLMQDLTEATRATLGADPKFVTVVIHEHDASNLKEIDYAPPGSPRS</sequence>
<evidence type="ECO:0000256" key="1">
    <source>
        <dbReference type="ARBA" id="ARBA00023235"/>
    </source>
</evidence>
<name>A0A502BXV9_9GAMM</name>
<protein>
    <submittedName>
        <fullName evidence="3">4-oxalocrotonate tautomerase</fullName>
    </submittedName>
</protein>
<dbReference type="Proteomes" id="UP000319486">
    <property type="component" value="Unassembled WGS sequence"/>
</dbReference>
<dbReference type="AlphaFoldDB" id="A0A502BXV9"/>
<evidence type="ECO:0000259" key="2">
    <source>
        <dbReference type="Pfam" id="PF01361"/>
    </source>
</evidence>
<dbReference type="Pfam" id="PF01361">
    <property type="entry name" value="Tautomerase"/>
    <property type="match status" value="1"/>
</dbReference>
<organism evidence="3 4">
    <name type="scientific">Rhodanobacter glycinis</name>
    <dbReference type="NCBI Taxonomy" id="582702"/>
    <lineage>
        <taxon>Bacteria</taxon>
        <taxon>Pseudomonadati</taxon>
        <taxon>Pseudomonadota</taxon>
        <taxon>Gammaproteobacteria</taxon>
        <taxon>Lysobacterales</taxon>
        <taxon>Rhodanobacteraceae</taxon>
        <taxon>Rhodanobacter</taxon>
    </lineage>
</organism>
<reference evidence="3 4" key="1">
    <citation type="journal article" date="2019" name="Environ. Microbiol.">
        <title>Species interactions and distinct microbial communities in high Arctic permafrost affected cryosols are associated with the CH4 and CO2 gas fluxes.</title>
        <authorList>
            <person name="Altshuler I."/>
            <person name="Hamel J."/>
            <person name="Turney S."/>
            <person name="Magnuson E."/>
            <person name="Levesque R."/>
            <person name="Greer C."/>
            <person name="Whyte L.G."/>
        </authorList>
    </citation>
    <scope>NUCLEOTIDE SEQUENCE [LARGE SCALE GENOMIC DNA]</scope>
    <source>
        <strain evidence="3 4">S13Y</strain>
    </source>
</reference>
<dbReference type="GO" id="GO:0016853">
    <property type="term" value="F:isomerase activity"/>
    <property type="evidence" value="ECO:0007669"/>
    <property type="project" value="UniProtKB-KW"/>
</dbReference>
<comment type="caution">
    <text evidence="3">The sequence shown here is derived from an EMBL/GenBank/DDBJ whole genome shotgun (WGS) entry which is preliminary data.</text>
</comment>
<dbReference type="OrthoDB" id="9799841at2"/>
<dbReference type="SUPFAM" id="SSF55331">
    <property type="entry name" value="Tautomerase/MIF"/>
    <property type="match status" value="1"/>
</dbReference>
<gene>
    <name evidence="3" type="ORF">EAH88_17965</name>
</gene>
<accession>A0A502BXV9</accession>
<evidence type="ECO:0000313" key="3">
    <source>
        <dbReference type="EMBL" id="TPG04521.1"/>
    </source>
</evidence>
<keyword evidence="1" id="KW-0413">Isomerase</keyword>
<dbReference type="InterPro" id="IPR004370">
    <property type="entry name" value="4-OT-like_dom"/>
</dbReference>
<proteinExistence type="predicted"/>
<evidence type="ECO:0000313" key="4">
    <source>
        <dbReference type="Proteomes" id="UP000319486"/>
    </source>
</evidence>
<dbReference type="RefSeq" id="WP_140655736.1">
    <property type="nucleotide sequence ID" value="NZ_RCZB01000001.1"/>
</dbReference>
<keyword evidence="4" id="KW-1185">Reference proteome</keyword>
<dbReference type="InterPro" id="IPR014347">
    <property type="entry name" value="Tautomerase/MIF_sf"/>
</dbReference>
<dbReference type="Gene3D" id="3.30.429.10">
    <property type="entry name" value="Macrophage Migration Inhibitory Factor"/>
    <property type="match status" value="1"/>
</dbReference>